<name>A0ABU7EFU5_9TELE</name>
<dbReference type="PANTHER" id="PTHR33480:SF5">
    <property type="entry name" value="SI:DKEY-51D8.9"/>
    <property type="match status" value="1"/>
</dbReference>
<sequence>MQKKKKRSQNKEEFGAVPKERIVRGASKTYCGLVMETAVTMEEDADVALVHQTEIQPPPDKEPPKATSSQARRWPIGRRGQRGKRRGTVEKRRVQKPKRRGQEKKEGVTVKRTWSGGKRRWDKKHYCVFCRRPQVKIARHLLRKHADQQEVLAASSLPTGSKQRHLLLEHLRCRGNYLHNIE</sequence>
<keyword evidence="3" id="KW-1185">Reference proteome</keyword>
<gene>
    <name evidence="2" type="ORF">CHARACLAT_029893</name>
</gene>
<dbReference type="PANTHER" id="PTHR33480">
    <property type="entry name" value="SET DOMAIN-CONTAINING PROTEIN-RELATED"/>
    <property type="match status" value="1"/>
</dbReference>
<comment type="caution">
    <text evidence="2">The sequence shown here is derived from an EMBL/GenBank/DDBJ whole genome shotgun (WGS) entry which is preliminary data.</text>
</comment>
<feature type="compositionally biased region" description="Basic residues" evidence="1">
    <location>
        <begin position="93"/>
        <end position="102"/>
    </location>
</feature>
<evidence type="ECO:0000256" key="1">
    <source>
        <dbReference type="SAM" id="MobiDB-lite"/>
    </source>
</evidence>
<evidence type="ECO:0000313" key="2">
    <source>
        <dbReference type="EMBL" id="MED6285494.1"/>
    </source>
</evidence>
<reference evidence="2 3" key="1">
    <citation type="submission" date="2021-06" db="EMBL/GenBank/DDBJ databases">
        <authorList>
            <person name="Palmer J.M."/>
        </authorList>
    </citation>
    <scope>NUCLEOTIDE SEQUENCE [LARGE SCALE GENOMIC DNA]</scope>
    <source>
        <strain evidence="2 3">CL_MEX2019</strain>
        <tissue evidence="2">Muscle</tissue>
    </source>
</reference>
<protein>
    <submittedName>
        <fullName evidence="2">Uncharacterized protein</fullName>
    </submittedName>
</protein>
<evidence type="ECO:0000313" key="3">
    <source>
        <dbReference type="Proteomes" id="UP001352852"/>
    </source>
</evidence>
<accession>A0ABU7EFU5</accession>
<dbReference type="EMBL" id="JAHUTJ010053532">
    <property type="protein sequence ID" value="MED6285494.1"/>
    <property type="molecule type" value="Genomic_DNA"/>
</dbReference>
<feature type="region of interest" description="Disordered" evidence="1">
    <location>
        <begin position="48"/>
        <end position="111"/>
    </location>
</feature>
<dbReference type="Proteomes" id="UP001352852">
    <property type="component" value="Unassembled WGS sequence"/>
</dbReference>
<feature type="region of interest" description="Disordered" evidence="1">
    <location>
        <begin position="1"/>
        <end position="21"/>
    </location>
</feature>
<feature type="non-terminal residue" evidence="2">
    <location>
        <position position="182"/>
    </location>
</feature>
<proteinExistence type="predicted"/>
<organism evidence="2 3">
    <name type="scientific">Characodon lateralis</name>
    <dbReference type="NCBI Taxonomy" id="208331"/>
    <lineage>
        <taxon>Eukaryota</taxon>
        <taxon>Metazoa</taxon>
        <taxon>Chordata</taxon>
        <taxon>Craniata</taxon>
        <taxon>Vertebrata</taxon>
        <taxon>Euteleostomi</taxon>
        <taxon>Actinopterygii</taxon>
        <taxon>Neopterygii</taxon>
        <taxon>Teleostei</taxon>
        <taxon>Neoteleostei</taxon>
        <taxon>Acanthomorphata</taxon>
        <taxon>Ovalentaria</taxon>
        <taxon>Atherinomorphae</taxon>
        <taxon>Cyprinodontiformes</taxon>
        <taxon>Goodeidae</taxon>
        <taxon>Characodon</taxon>
    </lineage>
</organism>
<feature type="compositionally biased region" description="Basic residues" evidence="1">
    <location>
        <begin position="75"/>
        <end position="86"/>
    </location>
</feature>
<feature type="compositionally biased region" description="Basic and acidic residues" evidence="1">
    <location>
        <begin position="9"/>
        <end position="21"/>
    </location>
</feature>